<dbReference type="Proteomes" id="UP001218188">
    <property type="component" value="Unassembled WGS sequence"/>
</dbReference>
<proteinExistence type="predicted"/>
<feature type="compositionally biased region" description="Basic residues" evidence="1">
    <location>
        <begin position="1"/>
        <end position="13"/>
    </location>
</feature>
<dbReference type="EMBL" id="JARJCM010000005">
    <property type="protein sequence ID" value="KAJ7045092.1"/>
    <property type="molecule type" value="Genomic_DNA"/>
</dbReference>
<sequence length="454" mass="51376">MSPKGKKGKGKARKPYEKPRLKNEVDSDPEDLQVGLLGRYSTARNPSGKNQHAPAPTLGEVAHLIRAYHKDNPKFKYDDYIEVFANEHDLVISRTKLSGYLKELGLYTTSRGNRMPIGAKNQLILDELANDPCQTRGPRVIKEALNLDGHKIGRDDISNIMHDLHPEGFNKRNPRAKKKKIIRQPLTAVGPDEEWSVDGHDKLNSAGFPIYGIRDKWGGKFLHYRVVPSNRYASVVGVLFLECAKKRGGVPVQVTSDRGSETRDAYAFQTALRETFAPDLLNQLIPSWRFLPSPHNITVESGWRPLFYTWGVNVLEFFNAGLFDGFFEAGNPLHEQTSNWIWFPAIQRDLNRFCHQQNNHRVRYQADKKLPSGGTPNEFDKNPQSYGGTPSLIEVDAEVIQELLDGCEEGYKRMRYVDEDFADLAEEAYTALGRPGINLQTAWGVFRAMIGQLQ</sequence>
<gene>
    <name evidence="3" type="ORF">C8F04DRAFT_1067680</name>
</gene>
<dbReference type="PANTHER" id="PTHR46177">
    <property type="entry name" value="INTEGRASE CATALYTIC DOMAIN-CONTAINING PROTEIN"/>
    <property type="match status" value="1"/>
</dbReference>
<keyword evidence="4" id="KW-1185">Reference proteome</keyword>
<dbReference type="Pfam" id="PF24764">
    <property type="entry name" value="rva_4"/>
    <property type="match status" value="1"/>
</dbReference>
<evidence type="ECO:0000259" key="2">
    <source>
        <dbReference type="Pfam" id="PF24764"/>
    </source>
</evidence>
<accession>A0AAD6TG49</accession>
<feature type="compositionally biased region" description="Basic and acidic residues" evidence="1">
    <location>
        <begin position="14"/>
        <end position="25"/>
    </location>
</feature>
<name>A0AAD6TG49_9AGAR</name>
<feature type="region of interest" description="Disordered" evidence="1">
    <location>
        <begin position="367"/>
        <end position="386"/>
    </location>
</feature>
<dbReference type="InterPro" id="IPR058913">
    <property type="entry name" value="Integrase_dom_put"/>
</dbReference>
<dbReference type="AlphaFoldDB" id="A0AAD6TG49"/>
<comment type="caution">
    <text evidence="3">The sequence shown here is derived from an EMBL/GenBank/DDBJ whole genome shotgun (WGS) entry which is preliminary data.</text>
</comment>
<feature type="region of interest" description="Disordered" evidence="1">
    <location>
        <begin position="1"/>
        <end position="33"/>
    </location>
</feature>
<protein>
    <recommendedName>
        <fullName evidence="2">Integrase core domain-containing protein</fullName>
    </recommendedName>
</protein>
<organism evidence="3 4">
    <name type="scientific">Mycena alexandri</name>
    <dbReference type="NCBI Taxonomy" id="1745969"/>
    <lineage>
        <taxon>Eukaryota</taxon>
        <taxon>Fungi</taxon>
        <taxon>Dikarya</taxon>
        <taxon>Basidiomycota</taxon>
        <taxon>Agaricomycotina</taxon>
        <taxon>Agaricomycetes</taxon>
        <taxon>Agaricomycetidae</taxon>
        <taxon>Agaricales</taxon>
        <taxon>Marasmiineae</taxon>
        <taxon>Mycenaceae</taxon>
        <taxon>Mycena</taxon>
    </lineage>
</organism>
<evidence type="ECO:0000313" key="3">
    <source>
        <dbReference type="EMBL" id="KAJ7045092.1"/>
    </source>
</evidence>
<feature type="domain" description="Integrase core" evidence="2">
    <location>
        <begin position="190"/>
        <end position="367"/>
    </location>
</feature>
<dbReference type="PANTHER" id="PTHR46177:SF1">
    <property type="entry name" value="INTEGRASE CATALYTIC DOMAIN-CONTAINING PROTEIN"/>
    <property type="match status" value="1"/>
</dbReference>
<evidence type="ECO:0000256" key="1">
    <source>
        <dbReference type="SAM" id="MobiDB-lite"/>
    </source>
</evidence>
<reference evidence="3" key="1">
    <citation type="submission" date="2023-03" db="EMBL/GenBank/DDBJ databases">
        <title>Massive genome expansion in bonnet fungi (Mycena s.s.) driven by repeated elements and novel gene families across ecological guilds.</title>
        <authorList>
            <consortium name="Lawrence Berkeley National Laboratory"/>
            <person name="Harder C.B."/>
            <person name="Miyauchi S."/>
            <person name="Viragh M."/>
            <person name="Kuo A."/>
            <person name="Thoen E."/>
            <person name="Andreopoulos B."/>
            <person name="Lu D."/>
            <person name="Skrede I."/>
            <person name="Drula E."/>
            <person name="Henrissat B."/>
            <person name="Morin E."/>
            <person name="Kohler A."/>
            <person name="Barry K."/>
            <person name="LaButti K."/>
            <person name="Morin E."/>
            <person name="Salamov A."/>
            <person name="Lipzen A."/>
            <person name="Mereny Z."/>
            <person name="Hegedus B."/>
            <person name="Baldrian P."/>
            <person name="Stursova M."/>
            <person name="Weitz H."/>
            <person name="Taylor A."/>
            <person name="Grigoriev I.V."/>
            <person name="Nagy L.G."/>
            <person name="Martin F."/>
            <person name="Kauserud H."/>
        </authorList>
    </citation>
    <scope>NUCLEOTIDE SEQUENCE</scope>
    <source>
        <strain evidence="3">CBHHK200</strain>
    </source>
</reference>
<evidence type="ECO:0000313" key="4">
    <source>
        <dbReference type="Proteomes" id="UP001218188"/>
    </source>
</evidence>